<dbReference type="GO" id="GO:0046872">
    <property type="term" value="F:metal ion binding"/>
    <property type="evidence" value="ECO:0007669"/>
    <property type="project" value="UniProtKB-KW"/>
</dbReference>
<evidence type="ECO:0000256" key="5">
    <source>
        <dbReference type="ARBA" id="ARBA00023004"/>
    </source>
</evidence>
<evidence type="ECO:0000256" key="6">
    <source>
        <dbReference type="ARBA" id="ARBA00023014"/>
    </source>
</evidence>
<dbReference type="PANTHER" id="PTHR31619">
    <property type="entry name" value="4-HYDROXY-3-METHYLBUT-2-ENYL DIPHOSPHATE REDUCTASE, CHLOROPLASTIC"/>
    <property type="match status" value="1"/>
</dbReference>
<evidence type="ECO:0000256" key="7">
    <source>
        <dbReference type="ARBA" id="ARBA00046313"/>
    </source>
</evidence>
<dbReference type="NCBIfam" id="TIGR00216">
    <property type="entry name" value="ispH_lytB"/>
    <property type="match status" value="1"/>
</dbReference>
<dbReference type="GO" id="GO:0051539">
    <property type="term" value="F:4 iron, 4 sulfur cluster binding"/>
    <property type="evidence" value="ECO:0007669"/>
    <property type="project" value="UniProtKB-KW"/>
</dbReference>
<comment type="similarity">
    <text evidence="9">Belongs to the IspH family.</text>
</comment>
<proteinExistence type="inferred from homology"/>
<dbReference type="Proteomes" id="UP000291116">
    <property type="component" value="Unassembled WGS sequence"/>
</dbReference>
<comment type="cofactor">
    <cofactor evidence="1">
        <name>[4Fe-4S] cluster</name>
        <dbReference type="ChEBI" id="CHEBI:49883"/>
    </cofactor>
</comment>
<dbReference type="Pfam" id="PF02401">
    <property type="entry name" value="LYTB"/>
    <property type="match status" value="1"/>
</dbReference>
<dbReference type="InterPro" id="IPR003451">
    <property type="entry name" value="LytB/IspH"/>
</dbReference>
<organism evidence="12 13">
    <name type="scientific">Pseudo-nitzschia multistriata</name>
    <dbReference type="NCBI Taxonomy" id="183589"/>
    <lineage>
        <taxon>Eukaryota</taxon>
        <taxon>Sar</taxon>
        <taxon>Stramenopiles</taxon>
        <taxon>Ochrophyta</taxon>
        <taxon>Bacillariophyta</taxon>
        <taxon>Bacillariophyceae</taxon>
        <taxon>Bacillariophycidae</taxon>
        <taxon>Bacillariales</taxon>
        <taxon>Bacillariaceae</taxon>
        <taxon>Pseudo-nitzschia</taxon>
    </lineage>
</organism>
<name>A0A448ZLY0_9STRA</name>
<evidence type="ECO:0000256" key="10">
    <source>
        <dbReference type="ARBA" id="ARBA00047177"/>
    </source>
</evidence>
<dbReference type="GO" id="GO:0051745">
    <property type="term" value="F:4-hydroxy-3-methylbut-2-enyl diphosphate reductase activity"/>
    <property type="evidence" value="ECO:0007669"/>
    <property type="project" value="UniProtKB-EC"/>
</dbReference>
<feature type="signal peptide" evidence="11">
    <location>
        <begin position="1"/>
        <end position="21"/>
    </location>
</feature>
<protein>
    <recommendedName>
        <fullName evidence="10">4-hydroxy-3-methylbut-2-enyl diphosphate reductase</fullName>
        <ecNumber evidence="10">1.17.7.4</ecNumber>
    </recommendedName>
</protein>
<evidence type="ECO:0000256" key="2">
    <source>
        <dbReference type="ARBA" id="ARBA00022485"/>
    </source>
</evidence>
<dbReference type="GO" id="GO:0019288">
    <property type="term" value="P:isopentenyl diphosphate biosynthetic process, methylerythritol 4-phosphate pathway"/>
    <property type="evidence" value="ECO:0007669"/>
    <property type="project" value="InterPro"/>
</dbReference>
<dbReference type="CDD" id="cd13944">
    <property type="entry name" value="lytB_ispH"/>
    <property type="match status" value="1"/>
</dbReference>
<reference evidence="12 13" key="1">
    <citation type="submission" date="2019-01" db="EMBL/GenBank/DDBJ databases">
        <authorList>
            <person name="Ferrante I. M."/>
        </authorList>
    </citation>
    <scope>NUCLEOTIDE SEQUENCE [LARGE SCALE GENOMIC DNA]</scope>
    <source>
        <strain evidence="12 13">B856</strain>
    </source>
</reference>
<evidence type="ECO:0000256" key="3">
    <source>
        <dbReference type="ARBA" id="ARBA00022723"/>
    </source>
</evidence>
<evidence type="ECO:0000256" key="1">
    <source>
        <dbReference type="ARBA" id="ARBA00001966"/>
    </source>
</evidence>
<dbReference type="NCBIfam" id="NF009911">
    <property type="entry name" value="PRK13371.1"/>
    <property type="match status" value="1"/>
</dbReference>
<feature type="chain" id="PRO_5019284861" description="4-hydroxy-3-methylbut-2-enyl diphosphate reductase" evidence="11">
    <location>
        <begin position="22"/>
        <end position="499"/>
    </location>
</feature>
<keyword evidence="13" id="KW-1185">Reference proteome</keyword>
<gene>
    <name evidence="12" type="ORF">PSNMU_V1.4_AUG-EV-PASAV3_0100480</name>
</gene>
<keyword evidence="11" id="KW-0732">Signal</keyword>
<evidence type="ECO:0000256" key="4">
    <source>
        <dbReference type="ARBA" id="ARBA00023002"/>
    </source>
</evidence>
<evidence type="ECO:0000256" key="8">
    <source>
        <dbReference type="ARBA" id="ARBA00046314"/>
    </source>
</evidence>
<dbReference type="AlphaFoldDB" id="A0A448ZLY0"/>
<evidence type="ECO:0000313" key="13">
    <source>
        <dbReference type="Proteomes" id="UP000291116"/>
    </source>
</evidence>
<keyword evidence="3" id="KW-0479">Metal-binding</keyword>
<evidence type="ECO:0000313" key="12">
    <source>
        <dbReference type="EMBL" id="VEU43050.1"/>
    </source>
</evidence>
<dbReference type="EC" id="1.17.7.4" evidence="10"/>
<sequence length="499" mass="56852">MRFPTATSIIHLLLAAQFTEAFQFGSRYLRNGRRTQPLFSTIDDQDSKPKAITKEKKIYIKNEREQIARKKDFYRGAGVFRDVKAEVTQDMKEQFDSDLMNKMKENPNYMIEKDGVEFYLAKDHGFCWGVERSINLAYSAVETFSESKVHITNELIHNPMVNDRLHTKDVNFIGKDEDNGKDFSQIEEGDVVMLPAFGATLEEMKELDAKKVKVVDTTCPWVAKVWNTVHTHQVRGLTSVIHGKYAHEETMATKSMCETYICVKNLEEAEYVSDFILTAKEGDGRAEKFMEKFSKACSSHFDPHRHLKKIGLANQTTMYKKETRAIGQLLQKTMMKTFGPDLINEHYYEFDTICDATQVRQDAVDELCNMHDDPEQVSLDFILVVGGFDSSNTAHLLEIPDARGVTSFHIDAAECVQAENKLKHRTVDGEITTRAPFLTEDMLWTTDADTGERTKKVLRVGVTSGASTPDKEVQDALGRIMMLNKLSEAGYKLKEEKEE</sequence>
<dbReference type="EMBL" id="CAACVS010000511">
    <property type="protein sequence ID" value="VEU43050.1"/>
    <property type="molecule type" value="Genomic_DNA"/>
</dbReference>
<evidence type="ECO:0000256" key="11">
    <source>
        <dbReference type="SAM" id="SignalP"/>
    </source>
</evidence>
<evidence type="ECO:0000256" key="9">
    <source>
        <dbReference type="ARBA" id="ARBA00046335"/>
    </source>
</evidence>
<dbReference type="OrthoDB" id="1698201at2759"/>
<dbReference type="PANTHER" id="PTHR31619:SF5">
    <property type="entry name" value="4-HYDROXY-3-METHYLBUT-2-ENYL DIPHOSPHATE REDUCTASE, CHLOROPLASTIC"/>
    <property type="match status" value="1"/>
</dbReference>
<keyword evidence="5" id="KW-0408">Iron</keyword>
<keyword evidence="2" id="KW-0004">4Fe-4S</keyword>
<dbReference type="GO" id="GO:0050992">
    <property type="term" value="P:dimethylallyl diphosphate biosynthetic process"/>
    <property type="evidence" value="ECO:0007669"/>
    <property type="project" value="InterPro"/>
</dbReference>
<keyword evidence="4" id="KW-0560">Oxidoreductase</keyword>
<keyword evidence="6" id="KW-0411">Iron-sulfur</keyword>
<dbReference type="Gene3D" id="3.40.1010.20">
    <property type="entry name" value="4-hydroxy-3-methylbut-2-enyl diphosphate reductase, catalytic domain"/>
    <property type="match status" value="2"/>
</dbReference>
<comment type="pathway">
    <text evidence="7">Isoprenoid biosynthesis; isopentenyl diphosphate biosynthesis via DXP pathway; isopentenyl diphosphate from 1-deoxy-D-xylulose 5-phosphate: step 6/6.</text>
</comment>
<accession>A0A448ZLY0</accession>
<dbReference type="Gene3D" id="3.40.50.11270">
    <property type="match status" value="1"/>
</dbReference>
<comment type="pathway">
    <text evidence="8">Isoprenoid biosynthesis; dimethylallyl diphosphate biosynthesis; dimethylallyl diphosphate from (2E)-4-hydroxy-3-methylbutenyl diphosphate: step 1/1.</text>
</comment>